<dbReference type="InterPro" id="IPR012337">
    <property type="entry name" value="RNaseH-like_sf"/>
</dbReference>
<comment type="caution">
    <text evidence="3">The sequence shown here is derived from an EMBL/GenBank/DDBJ whole genome shotgun (WGS) entry which is preliminary data.</text>
</comment>
<protein>
    <recommendedName>
        <fullName evidence="2">Gfd2/YDR514C-like C-terminal domain-containing protein</fullName>
    </recommendedName>
</protein>
<accession>A0A8H7KHC2</accession>
<dbReference type="PANTHER" id="PTHR28083">
    <property type="entry name" value="GOOD FOR FULL DBP5 ACTIVITY PROTEIN 2"/>
    <property type="match status" value="1"/>
</dbReference>
<organism evidence="3 4">
    <name type="scientific">Agaricus bisporus var. burnettii</name>
    <dbReference type="NCBI Taxonomy" id="192524"/>
    <lineage>
        <taxon>Eukaryota</taxon>
        <taxon>Fungi</taxon>
        <taxon>Dikarya</taxon>
        <taxon>Basidiomycota</taxon>
        <taxon>Agaricomycotina</taxon>
        <taxon>Agaricomycetes</taxon>
        <taxon>Agaricomycetidae</taxon>
        <taxon>Agaricales</taxon>
        <taxon>Agaricineae</taxon>
        <taxon>Agaricaceae</taxon>
        <taxon>Agaricus</taxon>
    </lineage>
</organism>
<evidence type="ECO:0000259" key="2">
    <source>
        <dbReference type="Pfam" id="PF21762"/>
    </source>
</evidence>
<name>A0A8H7KHC2_AGABI</name>
<dbReference type="InterPro" id="IPR036397">
    <property type="entry name" value="RNaseH_sf"/>
</dbReference>
<feature type="region of interest" description="Disordered" evidence="1">
    <location>
        <begin position="359"/>
        <end position="403"/>
    </location>
</feature>
<dbReference type="GO" id="GO:0005634">
    <property type="term" value="C:nucleus"/>
    <property type="evidence" value="ECO:0007669"/>
    <property type="project" value="TreeGrafter"/>
</dbReference>
<evidence type="ECO:0000313" key="4">
    <source>
        <dbReference type="Proteomes" id="UP000629468"/>
    </source>
</evidence>
<dbReference type="Proteomes" id="UP000629468">
    <property type="component" value="Unassembled WGS sequence"/>
</dbReference>
<gene>
    <name evidence="3" type="ORF">Agabi119p4_4391</name>
</gene>
<dbReference type="InterPro" id="IPR048519">
    <property type="entry name" value="Gfd2/YDR514C-like_C"/>
</dbReference>
<dbReference type="SUPFAM" id="SSF53098">
    <property type="entry name" value="Ribonuclease H-like"/>
    <property type="match status" value="1"/>
</dbReference>
<dbReference type="Gene3D" id="3.30.420.10">
    <property type="entry name" value="Ribonuclease H-like superfamily/Ribonuclease H"/>
    <property type="match status" value="1"/>
</dbReference>
<feature type="compositionally biased region" description="Acidic residues" evidence="1">
    <location>
        <begin position="384"/>
        <end position="394"/>
    </location>
</feature>
<evidence type="ECO:0000313" key="3">
    <source>
        <dbReference type="EMBL" id="KAF7775998.1"/>
    </source>
</evidence>
<proteinExistence type="predicted"/>
<evidence type="ECO:0000256" key="1">
    <source>
        <dbReference type="SAM" id="MobiDB-lite"/>
    </source>
</evidence>
<dbReference type="PANTHER" id="PTHR28083:SF1">
    <property type="entry name" value="GOOD FOR FULL DBP5 ACTIVITY PROTEIN 2"/>
    <property type="match status" value="1"/>
</dbReference>
<dbReference type="AlphaFoldDB" id="A0A8H7KHC2"/>
<reference evidence="3 4" key="1">
    <citation type="journal article" name="Sci. Rep.">
        <title>Telomere-to-telomere assembled and centromere annotated genomes of the two main subspecies of the button mushroom Agaricus bisporus reveal especially polymorphic chromosome ends.</title>
        <authorList>
            <person name="Sonnenberg A.S.M."/>
            <person name="Sedaghat-Telgerd N."/>
            <person name="Lavrijssen B."/>
            <person name="Ohm R.A."/>
            <person name="Hendrickx P.M."/>
            <person name="Scholtmeijer K."/>
            <person name="Baars J.J.P."/>
            <person name="van Peer A."/>
        </authorList>
    </citation>
    <scope>NUCLEOTIDE SEQUENCE [LARGE SCALE GENOMIC DNA]</scope>
    <source>
        <strain evidence="3 4">H119_p4</strain>
    </source>
</reference>
<dbReference type="GO" id="GO:0003676">
    <property type="term" value="F:nucleic acid binding"/>
    <property type="evidence" value="ECO:0007669"/>
    <property type="project" value="InterPro"/>
</dbReference>
<feature type="domain" description="Gfd2/YDR514C-like C-terminal" evidence="2">
    <location>
        <begin position="168"/>
        <end position="352"/>
    </location>
</feature>
<dbReference type="Pfam" id="PF21762">
    <property type="entry name" value="DEDDh_C"/>
    <property type="match status" value="1"/>
</dbReference>
<dbReference type="InterPro" id="IPR040151">
    <property type="entry name" value="Gfd2/YDR514C-like"/>
</dbReference>
<sequence length="403" mass="46239">MTGGKTNEILTGYYRYTDIWFDWHRAIPDEEDGTVLKAILAHDSLADPSHPLHIDGITGIQLYHVTFETSGETRLCFSSAQIDYVRYWLHAMKLTKTLLPIPYSDCLIVTSDIKHVSTHTYQDGGSLRSAIKNLEKHSKRLKGSNPALLSRRHTFERVRQLVAAKNGTWCAIDFEAWEYEHTLITEVGYSILRWDKETGEEIRENGHWVVQGTKQYENYRYVPGNRNNYNFGESKEILKKDLKPHIAGLINRLRKDGPLYLVFHDNNQDIKYMKSPAINAPLDELDYLLPDTSPTFGLFVVDTSDLFGALMGLSTGQRRGLQKTCRMLHISTSFLHNAGNDAYYTLEAMIQMAQGENIDEQREKRWPNRTAPGGLEVEMKPWEEDSEYDEEDEMGPNVRNTTA</sequence>
<dbReference type="EMBL" id="JABXXO010000006">
    <property type="protein sequence ID" value="KAF7775998.1"/>
    <property type="molecule type" value="Genomic_DNA"/>
</dbReference>